<sequence length="250" mass="28465">MSETKPATVRVESCAKRVRTYLGGHLVADTTRPVLVWEHPYFPTYYLPAADLTAKLEPSGKTHRSSSRGDGTEFDVLVDNSTAFGAAVRFLDSPVSELRDLVRIEFDAMDQWFEEDEPIYVHPRDPYSRVDILASSRHIRVEVDGVTVADSRRPSILFETGLPARYYLPLTDVRMDLLRPSTTESQCPYKGKAAYWSVRVGENEYPDIVWTYRTPLPESQKIAGMACFYNEKVDIYIDGELQERPKSPFS</sequence>
<dbReference type="InterPro" id="IPR007361">
    <property type="entry name" value="DUF427"/>
</dbReference>
<evidence type="ECO:0000313" key="2">
    <source>
        <dbReference type="EMBL" id="MBL1077460.1"/>
    </source>
</evidence>
<feature type="domain" description="DUF427" evidence="1">
    <location>
        <begin position="18"/>
        <end position="95"/>
    </location>
</feature>
<reference evidence="2 3" key="1">
    <citation type="submission" date="2021-01" db="EMBL/GenBank/DDBJ databases">
        <title>WGS of actinomycetes isolated from Thailand.</title>
        <authorList>
            <person name="Thawai C."/>
        </authorList>
    </citation>
    <scope>NUCLEOTIDE SEQUENCE [LARGE SCALE GENOMIC DNA]</scope>
    <source>
        <strain evidence="2 3">LPG 2</strain>
    </source>
</reference>
<evidence type="ECO:0000259" key="1">
    <source>
        <dbReference type="Pfam" id="PF04248"/>
    </source>
</evidence>
<comment type="caution">
    <text evidence="2">The sequence shown here is derived from an EMBL/GenBank/DDBJ whole genome shotgun (WGS) entry which is preliminary data.</text>
</comment>
<dbReference type="RefSeq" id="WP_201950744.1">
    <property type="nucleotide sequence ID" value="NZ_JAERRJ010000009.1"/>
</dbReference>
<dbReference type="PANTHER" id="PTHR34310:SF9">
    <property type="entry name" value="BLR5716 PROTEIN"/>
    <property type="match status" value="1"/>
</dbReference>
<dbReference type="PANTHER" id="PTHR34310">
    <property type="entry name" value="DUF427 DOMAIN PROTEIN (AFU_ORTHOLOGUE AFUA_3G02220)"/>
    <property type="match status" value="1"/>
</dbReference>
<accession>A0ABS1MBS6</accession>
<keyword evidence="3" id="KW-1185">Reference proteome</keyword>
<name>A0ABS1MBS6_9NOCA</name>
<dbReference type="Pfam" id="PF04248">
    <property type="entry name" value="NTP_transf_9"/>
    <property type="match status" value="2"/>
</dbReference>
<dbReference type="InterPro" id="IPR038694">
    <property type="entry name" value="DUF427_sf"/>
</dbReference>
<proteinExistence type="predicted"/>
<gene>
    <name evidence="2" type="ORF">JK358_23940</name>
</gene>
<protein>
    <submittedName>
        <fullName evidence="2">DUF427 domain-containing protein</fullName>
    </submittedName>
</protein>
<dbReference type="Gene3D" id="2.170.150.40">
    <property type="entry name" value="Domain of unknown function (DUF427)"/>
    <property type="match status" value="2"/>
</dbReference>
<dbReference type="Proteomes" id="UP000602198">
    <property type="component" value="Unassembled WGS sequence"/>
</dbReference>
<feature type="domain" description="DUF427" evidence="1">
    <location>
        <begin position="139"/>
        <end position="231"/>
    </location>
</feature>
<organism evidence="2 3">
    <name type="scientific">Nocardia acididurans</name>
    <dbReference type="NCBI Taxonomy" id="2802282"/>
    <lineage>
        <taxon>Bacteria</taxon>
        <taxon>Bacillati</taxon>
        <taxon>Actinomycetota</taxon>
        <taxon>Actinomycetes</taxon>
        <taxon>Mycobacteriales</taxon>
        <taxon>Nocardiaceae</taxon>
        <taxon>Nocardia</taxon>
    </lineage>
</organism>
<evidence type="ECO:0000313" key="3">
    <source>
        <dbReference type="Proteomes" id="UP000602198"/>
    </source>
</evidence>
<dbReference type="EMBL" id="JAERRJ010000009">
    <property type="protein sequence ID" value="MBL1077460.1"/>
    <property type="molecule type" value="Genomic_DNA"/>
</dbReference>